<proteinExistence type="inferred from homology"/>
<evidence type="ECO:0000256" key="3">
    <source>
        <dbReference type="ARBA" id="ARBA00007809"/>
    </source>
</evidence>
<dbReference type="EMBL" id="UXUI01009175">
    <property type="protein sequence ID" value="VDD93193.1"/>
    <property type="molecule type" value="Genomic_DNA"/>
</dbReference>
<comment type="similarity">
    <text evidence="3">Belongs to the SWEET sugar transporter family.</text>
</comment>
<feature type="region of interest" description="Disordered" evidence="13">
    <location>
        <begin position="238"/>
        <end position="260"/>
    </location>
</feature>
<dbReference type="GO" id="GO:0051119">
    <property type="term" value="F:sugar transmembrane transporter activity"/>
    <property type="evidence" value="ECO:0007669"/>
    <property type="project" value="InterPro"/>
</dbReference>
<evidence type="ECO:0000256" key="2">
    <source>
        <dbReference type="ARBA" id="ARBA00004653"/>
    </source>
</evidence>
<evidence type="ECO:0000256" key="14">
    <source>
        <dbReference type="SAM" id="Phobius"/>
    </source>
</evidence>
<dbReference type="InterPro" id="IPR004316">
    <property type="entry name" value="SWEET_rpt"/>
</dbReference>
<reference evidence="15 16" key="2">
    <citation type="submission" date="2018-10" db="EMBL/GenBank/DDBJ databases">
        <authorList>
            <consortium name="Pathogen Informatics"/>
        </authorList>
    </citation>
    <scope>NUCLEOTIDE SEQUENCE [LARGE SCALE GENOMIC DNA]</scope>
</reference>
<accession>A0A0N4VCZ7</accession>
<dbReference type="Proteomes" id="UP000274131">
    <property type="component" value="Unassembled WGS sequence"/>
</dbReference>
<feature type="transmembrane region" description="Helical" evidence="14">
    <location>
        <begin position="71"/>
        <end position="94"/>
    </location>
</feature>
<dbReference type="OrthoDB" id="409725at2759"/>
<evidence type="ECO:0000256" key="5">
    <source>
        <dbReference type="ARBA" id="ARBA00022448"/>
    </source>
</evidence>
<evidence type="ECO:0000313" key="15">
    <source>
        <dbReference type="EMBL" id="VDD93193.1"/>
    </source>
</evidence>
<sequence length="323" mass="36627">MQPMCYQIWKRRSTENFTSLPFVAGVMSASLWLRYGFLKGDVNIVAVNVTAVTLNTVYLTLYYYYTKPRFYLNLTLLGVIIAETSMMVYVQIYQLAALDLLGLASSTLNIVCFGSPLGGLRVVLQKRSCETLPLPMSIGNFVVSAEWFFYGIFMHDIYIIVPNAIGSCLAIVQLVLFLIFPMKPGKEAVQSKLYKVVIRKGIVRPKKAWIPDEISQKDLVSPNDSKNLLIKENDRDSCQPEKKENSFTGSNITQCTNVSETTPPTRPHIVVFFEENQMVGTTKFCIVFPWLIDFEKIVISFNLVQNKPSVDFFSECWIPSVSR</sequence>
<feature type="transmembrane region" description="Helical" evidence="14">
    <location>
        <begin position="159"/>
        <end position="180"/>
    </location>
</feature>
<dbReference type="InterPro" id="IPR047664">
    <property type="entry name" value="SWEET"/>
</dbReference>
<feature type="compositionally biased region" description="Polar residues" evidence="13">
    <location>
        <begin position="246"/>
        <end position="260"/>
    </location>
</feature>
<reference evidence="17" key="1">
    <citation type="submission" date="2016-04" db="UniProtKB">
        <authorList>
            <consortium name="WormBaseParasite"/>
        </authorList>
    </citation>
    <scope>IDENTIFICATION</scope>
</reference>
<dbReference type="PANTHER" id="PTHR10791">
    <property type="entry name" value="RAG1-ACTIVATING PROTEIN 1"/>
    <property type="match status" value="1"/>
</dbReference>
<evidence type="ECO:0000256" key="11">
    <source>
        <dbReference type="ARBA" id="ARBA00023034"/>
    </source>
</evidence>
<keyword evidence="7" id="KW-0762">Sugar transport</keyword>
<keyword evidence="16" id="KW-1185">Reference proteome</keyword>
<evidence type="ECO:0000256" key="7">
    <source>
        <dbReference type="ARBA" id="ARBA00022597"/>
    </source>
</evidence>
<keyword evidence="5" id="KW-0813">Transport</keyword>
<gene>
    <name evidence="15" type="ORF">EVEC_LOCUS7944</name>
</gene>
<dbReference type="WBParaSite" id="EVEC_0000846001-mRNA-1">
    <property type="protein sequence ID" value="EVEC_0000846001-mRNA-1"/>
    <property type="gene ID" value="EVEC_0000846001"/>
</dbReference>
<organism evidence="17">
    <name type="scientific">Enterobius vermicularis</name>
    <name type="common">Human pinworm</name>
    <dbReference type="NCBI Taxonomy" id="51028"/>
    <lineage>
        <taxon>Eukaryota</taxon>
        <taxon>Metazoa</taxon>
        <taxon>Ecdysozoa</taxon>
        <taxon>Nematoda</taxon>
        <taxon>Chromadorea</taxon>
        <taxon>Rhabditida</taxon>
        <taxon>Spirurina</taxon>
        <taxon>Oxyuridomorpha</taxon>
        <taxon>Oxyuroidea</taxon>
        <taxon>Oxyuridae</taxon>
        <taxon>Enterobius</taxon>
    </lineage>
</organism>
<dbReference type="GO" id="GO:0000139">
    <property type="term" value="C:Golgi membrane"/>
    <property type="evidence" value="ECO:0007669"/>
    <property type="project" value="UniProtKB-SubCell"/>
</dbReference>
<feature type="transmembrane region" description="Helical" evidence="14">
    <location>
        <begin position="44"/>
        <end position="64"/>
    </location>
</feature>
<dbReference type="GO" id="GO:0005886">
    <property type="term" value="C:plasma membrane"/>
    <property type="evidence" value="ECO:0007669"/>
    <property type="project" value="UniProtKB-SubCell"/>
</dbReference>
<feature type="transmembrane region" description="Helical" evidence="14">
    <location>
        <begin position="20"/>
        <end position="38"/>
    </location>
</feature>
<keyword evidence="12 14" id="KW-0472">Membrane</keyword>
<feature type="transmembrane region" description="Helical" evidence="14">
    <location>
        <begin position="132"/>
        <end position="153"/>
    </location>
</feature>
<evidence type="ECO:0000256" key="8">
    <source>
        <dbReference type="ARBA" id="ARBA00022692"/>
    </source>
</evidence>
<keyword evidence="8 14" id="KW-0812">Transmembrane</keyword>
<dbReference type="Pfam" id="PF03083">
    <property type="entry name" value="MtN3_slv"/>
    <property type="match status" value="2"/>
</dbReference>
<dbReference type="Gene3D" id="1.20.1280.290">
    <property type="match status" value="2"/>
</dbReference>
<dbReference type="AlphaFoldDB" id="A0A0N4VCZ7"/>
<keyword evidence="6" id="KW-1003">Cell membrane</keyword>
<evidence type="ECO:0000256" key="6">
    <source>
        <dbReference type="ARBA" id="ARBA00022475"/>
    </source>
</evidence>
<evidence type="ECO:0000256" key="10">
    <source>
        <dbReference type="ARBA" id="ARBA00022989"/>
    </source>
</evidence>
<evidence type="ECO:0000256" key="4">
    <source>
        <dbReference type="ARBA" id="ARBA00021741"/>
    </source>
</evidence>
<dbReference type="FunFam" id="1.20.1280.290:FF:000004">
    <property type="entry name" value="Sugar transporter SWEET"/>
    <property type="match status" value="1"/>
</dbReference>
<keyword evidence="11" id="KW-0333">Golgi apparatus</keyword>
<comment type="subcellular location">
    <subcellularLocation>
        <location evidence="1">Cell membrane</location>
        <topology evidence="1">Multi-pass membrane protein</topology>
    </subcellularLocation>
    <subcellularLocation>
        <location evidence="2">Golgi apparatus membrane</location>
        <topology evidence="2">Multi-pass membrane protein</topology>
    </subcellularLocation>
</comment>
<feature type="transmembrane region" description="Helical" evidence="14">
    <location>
        <begin position="100"/>
        <end position="120"/>
    </location>
</feature>
<evidence type="ECO:0000256" key="12">
    <source>
        <dbReference type="ARBA" id="ARBA00023136"/>
    </source>
</evidence>
<evidence type="ECO:0000256" key="9">
    <source>
        <dbReference type="ARBA" id="ARBA00022737"/>
    </source>
</evidence>
<evidence type="ECO:0000256" key="13">
    <source>
        <dbReference type="SAM" id="MobiDB-lite"/>
    </source>
</evidence>
<keyword evidence="10 14" id="KW-1133">Transmembrane helix</keyword>
<evidence type="ECO:0000313" key="17">
    <source>
        <dbReference type="WBParaSite" id="EVEC_0000846001-mRNA-1"/>
    </source>
</evidence>
<name>A0A0N4VCZ7_ENTVE</name>
<protein>
    <recommendedName>
        <fullName evidence="4">Sugar transporter SWEET1</fullName>
    </recommendedName>
</protein>
<evidence type="ECO:0000313" key="16">
    <source>
        <dbReference type="Proteomes" id="UP000274131"/>
    </source>
</evidence>
<keyword evidence="9" id="KW-0677">Repeat</keyword>
<dbReference type="PANTHER" id="PTHR10791:SF246">
    <property type="entry name" value="SUGAR TRANSPORTER SWEET1"/>
    <property type="match status" value="1"/>
</dbReference>
<evidence type="ECO:0000256" key="1">
    <source>
        <dbReference type="ARBA" id="ARBA00004651"/>
    </source>
</evidence>